<name>A0ABN3QX93_9ACTN</name>
<organism evidence="2 3">
    <name type="scientific">Actinomadura fulvescens</name>
    <dbReference type="NCBI Taxonomy" id="46160"/>
    <lineage>
        <taxon>Bacteria</taxon>
        <taxon>Bacillati</taxon>
        <taxon>Actinomycetota</taxon>
        <taxon>Actinomycetes</taxon>
        <taxon>Streptosporangiales</taxon>
        <taxon>Thermomonosporaceae</taxon>
        <taxon>Actinomadura</taxon>
    </lineage>
</organism>
<sequence>MPVTITATKPLLPTHVKGFLWVDVLFRASRLIADPEYHWGPRTPNLTGQTLQFWDYLDRHHPAVDYDGVSPDDLGRLYVRFHSSGDALPLNELRHYVDRVERDGWVHPATRHMTLHWKRHLDLLGVHDPGLMRDRPLAASTDEVVERLAAEGLCLDHRRHGGPVHLDGTRWGMPLRKVIGADGHANYLLVILRDLVPRLSPGRRVLLVYDDDLSHDYALLARMVDALGGRVERYPLGRVPLGGAVRSSRHGGWDDVTIDRLHRLCRKEFGPAAYRLGMRLYFIAMLKRTSGETFRPELLRRALARAERMLRDAGDDDPPGALPAGSSSARIATSVRPSGWVDPYRLTDGLFARRARPVPRSLLDTVYL</sequence>
<comment type="caution">
    <text evidence="2">The sequence shown here is derived from an EMBL/GenBank/DDBJ whole genome shotgun (WGS) entry which is preliminary data.</text>
</comment>
<feature type="region of interest" description="Disordered" evidence="1">
    <location>
        <begin position="311"/>
        <end position="330"/>
    </location>
</feature>
<gene>
    <name evidence="2" type="ORF">GCM10010411_91860</name>
</gene>
<evidence type="ECO:0000313" key="2">
    <source>
        <dbReference type="EMBL" id="GAA2637733.1"/>
    </source>
</evidence>
<keyword evidence="3" id="KW-1185">Reference proteome</keyword>
<evidence type="ECO:0000313" key="3">
    <source>
        <dbReference type="Proteomes" id="UP001501509"/>
    </source>
</evidence>
<dbReference type="EMBL" id="BAAATD010000023">
    <property type="protein sequence ID" value="GAA2637733.1"/>
    <property type="molecule type" value="Genomic_DNA"/>
</dbReference>
<reference evidence="2 3" key="1">
    <citation type="journal article" date="2019" name="Int. J. Syst. Evol. Microbiol.">
        <title>The Global Catalogue of Microorganisms (GCM) 10K type strain sequencing project: providing services to taxonomists for standard genome sequencing and annotation.</title>
        <authorList>
            <consortium name="The Broad Institute Genomics Platform"/>
            <consortium name="The Broad Institute Genome Sequencing Center for Infectious Disease"/>
            <person name="Wu L."/>
            <person name="Ma J."/>
        </authorList>
    </citation>
    <scope>NUCLEOTIDE SEQUENCE [LARGE SCALE GENOMIC DNA]</scope>
    <source>
        <strain evidence="2 3">JCM 6833</strain>
    </source>
</reference>
<dbReference type="Proteomes" id="UP001501509">
    <property type="component" value="Unassembled WGS sequence"/>
</dbReference>
<protein>
    <submittedName>
        <fullName evidence="2">Uncharacterized protein</fullName>
    </submittedName>
</protein>
<accession>A0ABN3QX93</accession>
<evidence type="ECO:0000256" key="1">
    <source>
        <dbReference type="SAM" id="MobiDB-lite"/>
    </source>
</evidence>
<proteinExistence type="predicted"/>